<feature type="compositionally biased region" description="Polar residues" evidence="1">
    <location>
        <begin position="42"/>
        <end position="51"/>
    </location>
</feature>
<evidence type="ECO:0000256" key="1">
    <source>
        <dbReference type="SAM" id="MobiDB-lite"/>
    </source>
</evidence>
<dbReference type="EMBL" id="VKHT01000243">
    <property type="protein sequence ID" value="MBB0244464.1"/>
    <property type="molecule type" value="Genomic_DNA"/>
</dbReference>
<organism evidence="2 3">
    <name type="scientific">Streptomyces alkaliphilus</name>
    <dbReference type="NCBI Taxonomy" id="1472722"/>
    <lineage>
        <taxon>Bacteria</taxon>
        <taxon>Bacillati</taxon>
        <taxon>Actinomycetota</taxon>
        <taxon>Actinomycetes</taxon>
        <taxon>Kitasatosporales</taxon>
        <taxon>Streptomycetaceae</taxon>
        <taxon>Streptomyces</taxon>
    </lineage>
</organism>
<dbReference type="RefSeq" id="WP_182606087.1">
    <property type="nucleotide sequence ID" value="NZ_VKHT01000243.1"/>
</dbReference>
<sequence length="78" mass="8229">MEQYPLFTLFALGLLAEDREEPAGRAVPGHEADRLASLARSRGTTGETGSPGTAIPADASRGSRFRLRPRRPAAVPAG</sequence>
<accession>A0A7W3Y1A6</accession>
<keyword evidence="3" id="KW-1185">Reference proteome</keyword>
<reference evidence="3" key="1">
    <citation type="submission" date="2019-10" db="EMBL/GenBank/DDBJ databases">
        <title>Streptomyces sp. nov., a novel actinobacterium isolated from alkaline environment.</title>
        <authorList>
            <person name="Golinska P."/>
        </authorList>
    </citation>
    <scope>NUCLEOTIDE SEQUENCE [LARGE SCALE GENOMIC DNA]</scope>
    <source>
        <strain evidence="3">DSM 42118</strain>
    </source>
</reference>
<feature type="region of interest" description="Disordered" evidence="1">
    <location>
        <begin position="21"/>
        <end position="78"/>
    </location>
</feature>
<evidence type="ECO:0000313" key="2">
    <source>
        <dbReference type="EMBL" id="MBB0244464.1"/>
    </source>
</evidence>
<evidence type="ECO:0000313" key="3">
    <source>
        <dbReference type="Proteomes" id="UP000538929"/>
    </source>
</evidence>
<gene>
    <name evidence="2" type="ORF">FNQ90_10190</name>
</gene>
<dbReference type="Proteomes" id="UP000538929">
    <property type="component" value="Unassembled WGS sequence"/>
</dbReference>
<protein>
    <submittedName>
        <fullName evidence="2">Uncharacterized protein</fullName>
    </submittedName>
</protein>
<comment type="caution">
    <text evidence="2">The sequence shown here is derived from an EMBL/GenBank/DDBJ whole genome shotgun (WGS) entry which is preliminary data.</text>
</comment>
<dbReference type="AlphaFoldDB" id="A0A7W3Y1A6"/>
<name>A0A7W3Y1A6_9ACTN</name>
<proteinExistence type="predicted"/>